<feature type="chain" id="PRO_5002567057" description="Ferric oxidoreductase domain-containing protein" evidence="9">
    <location>
        <begin position="32"/>
        <end position="723"/>
    </location>
</feature>
<dbReference type="PANTHER" id="PTHR32361:SF9">
    <property type="entry name" value="FERRIC REDUCTASE TRANSMEMBRANE COMPONENT 3-RELATED"/>
    <property type="match status" value="1"/>
</dbReference>
<dbReference type="GO" id="GO:0005886">
    <property type="term" value="C:plasma membrane"/>
    <property type="evidence" value="ECO:0007669"/>
    <property type="project" value="TreeGrafter"/>
</dbReference>
<evidence type="ECO:0008006" key="14">
    <source>
        <dbReference type="Google" id="ProtNLM"/>
    </source>
</evidence>
<sequence length="723" mass="80715">MAPQAAARKGAVSSVAFAFAISCQLVGHAVAHGHGEESAHGLIGYGIHMYDPPCAFACRDAIAPHRLNCSTVEPKPRVRRHGGHESKFKTTPACFATDDSYLESLAWCIQARCDELETWAIDKFWETDVIWNQAEHRETPGLGFHDALSQARKAPNEEMEEHEVLTGAKLVPDKDWDRTFAMLRTFARVETSNSKYGIIVVLMAVLPPIFITLFSSLASSTKLEAFVLTKLIYPPLWGQRHLVPLPLDVGLLPTRGQMAFISFQFLLNFALSIFGYSSVGSAWSVDNVRKLEFFANRVGILSFANLAVAILYATRNNPLVRITGWSYTSFLLYHRWTAYLCVLQALLHSGIWLALHIHVLPKKFAQAYWTIGTLSMVAWCLMVPLSMLFVRRRYYEFFLNMHVLLASLSVAGCYYHIYFKFSHAYGYENWIYLASLIWVVERLVRLAKLAKNGIRRATITVIDDEYISVTVPGVKATGYAYLYFPSLSWRVWENHPFSISSSIQDGTALDYAPDAEGDLPFELVGSDSEASADLEKERANDFDDTSHEQRSLHPDSILLTPHSGTALLTHEDQDDDEIDDDKRSKNTSPIPCLTFLIHPHVVCVIGGAGITAVNPLLAARSRLPHARTALYWACRSSALVTHVGVDKLTGPGLDVNVRVGARWDVREVLGQETSRRGGDIVVVVSGPAGMADEVRRVIVDINRGRKRRGDSGVVRLVEECFSW</sequence>
<accession>A0A0G4M6S3</accession>
<gene>
    <name evidence="12" type="ORF">BN1723_014306</name>
</gene>
<dbReference type="GO" id="GO:0015677">
    <property type="term" value="P:copper ion import"/>
    <property type="evidence" value="ECO:0007669"/>
    <property type="project" value="TreeGrafter"/>
</dbReference>
<dbReference type="InterPro" id="IPR051410">
    <property type="entry name" value="Ferric/Cupric_Reductase"/>
</dbReference>
<name>A0A0G4M6S3_VERLO</name>
<keyword evidence="9" id="KW-0732">Signal</keyword>
<dbReference type="SUPFAM" id="SSF52343">
    <property type="entry name" value="Ferredoxin reductase-like, C-terminal NADP-linked domain"/>
    <property type="match status" value="1"/>
</dbReference>
<organism evidence="12 13">
    <name type="scientific">Verticillium longisporum</name>
    <name type="common">Verticillium dahliae var. longisporum</name>
    <dbReference type="NCBI Taxonomy" id="100787"/>
    <lineage>
        <taxon>Eukaryota</taxon>
        <taxon>Fungi</taxon>
        <taxon>Dikarya</taxon>
        <taxon>Ascomycota</taxon>
        <taxon>Pezizomycotina</taxon>
        <taxon>Sordariomycetes</taxon>
        <taxon>Hypocreomycetidae</taxon>
        <taxon>Glomerellales</taxon>
        <taxon>Plectosphaerellaceae</taxon>
        <taxon>Verticillium</taxon>
    </lineage>
</organism>
<feature type="signal peptide" evidence="9">
    <location>
        <begin position="1"/>
        <end position="31"/>
    </location>
</feature>
<evidence type="ECO:0000256" key="3">
    <source>
        <dbReference type="ARBA" id="ARBA00022692"/>
    </source>
</evidence>
<evidence type="ECO:0000256" key="5">
    <source>
        <dbReference type="ARBA" id="ARBA00023065"/>
    </source>
</evidence>
<evidence type="ECO:0000259" key="10">
    <source>
        <dbReference type="Pfam" id="PF01794"/>
    </source>
</evidence>
<feature type="domain" description="FAD-binding 8" evidence="11">
    <location>
        <begin position="453"/>
        <end position="506"/>
    </location>
</feature>
<dbReference type="CDD" id="cd06186">
    <property type="entry name" value="NOX_Duox_like_FAD_NADP"/>
    <property type="match status" value="1"/>
</dbReference>
<keyword evidence="5" id="KW-0406">Ion transport</keyword>
<dbReference type="GO" id="GO:0000293">
    <property type="term" value="F:ferric-chelate reductase activity"/>
    <property type="evidence" value="ECO:0007669"/>
    <property type="project" value="TreeGrafter"/>
</dbReference>
<evidence type="ECO:0000256" key="4">
    <source>
        <dbReference type="ARBA" id="ARBA00022989"/>
    </source>
</evidence>
<protein>
    <recommendedName>
        <fullName evidence="14">Ferric oxidoreductase domain-containing protein</fullName>
    </recommendedName>
</protein>
<feature type="transmembrane region" description="Helical" evidence="8">
    <location>
        <begin position="297"/>
        <end position="315"/>
    </location>
</feature>
<reference evidence="13" key="1">
    <citation type="submission" date="2015-05" db="EMBL/GenBank/DDBJ databases">
        <authorList>
            <person name="Fogelqvist Johan"/>
        </authorList>
    </citation>
    <scope>NUCLEOTIDE SEQUENCE [LARGE SCALE GENOMIC DNA]</scope>
</reference>
<feature type="compositionally biased region" description="Basic and acidic residues" evidence="7">
    <location>
        <begin position="539"/>
        <end position="553"/>
    </location>
</feature>
<feature type="transmembrane region" description="Helical" evidence="8">
    <location>
        <begin position="367"/>
        <end position="390"/>
    </location>
</feature>
<evidence type="ECO:0000259" key="11">
    <source>
        <dbReference type="Pfam" id="PF08022"/>
    </source>
</evidence>
<dbReference type="PANTHER" id="PTHR32361">
    <property type="entry name" value="FERRIC/CUPRIC REDUCTASE TRANSMEMBRANE COMPONENT"/>
    <property type="match status" value="1"/>
</dbReference>
<dbReference type="EMBL" id="CVQI01022225">
    <property type="protein sequence ID" value="CRK29877.1"/>
    <property type="molecule type" value="Genomic_DNA"/>
</dbReference>
<evidence type="ECO:0000256" key="9">
    <source>
        <dbReference type="SAM" id="SignalP"/>
    </source>
</evidence>
<keyword evidence="3 8" id="KW-0812">Transmembrane</keyword>
<dbReference type="Proteomes" id="UP000045706">
    <property type="component" value="Unassembled WGS sequence"/>
</dbReference>
<feature type="domain" description="Ferric oxidoreductase" evidence="10">
    <location>
        <begin position="299"/>
        <end position="412"/>
    </location>
</feature>
<dbReference type="InterPro" id="IPR039261">
    <property type="entry name" value="FNR_nucleotide-bd"/>
</dbReference>
<comment type="subcellular location">
    <subcellularLocation>
        <location evidence="1">Membrane</location>
        <topology evidence="1">Multi-pass membrane protein</topology>
    </subcellularLocation>
</comment>
<evidence type="ECO:0000256" key="6">
    <source>
        <dbReference type="ARBA" id="ARBA00023136"/>
    </source>
</evidence>
<evidence type="ECO:0000256" key="8">
    <source>
        <dbReference type="SAM" id="Phobius"/>
    </source>
</evidence>
<dbReference type="Pfam" id="PF08022">
    <property type="entry name" value="FAD_binding_8"/>
    <property type="match status" value="1"/>
</dbReference>
<dbReference type="AlphaFoldDB" id="A0A0G4M6S3"/>
<evidence type="ECO:0000313" key="13">
    <source>
        <dbReference type="Proteomes" id="UP000045706"/>
    </source>
</evidence>
<dbReference type="GO" id="GO:0006879">
    <property type="term" value="P:intracellular iron ion homeostasis"/>
    <property type="evidence" value="ECO:0007669"/>
    <property type="project" value="TreeGrafter"/>
</dbReference>
<dbReference type="Gene3D" id="3.40.50.80">
    <property type="entry name" value="Nucleotide-binding domain of ferredoxin-NADP reductase (FNR) module"/>
    <property type="match status" value="1"/>
</dbReference>
<dbReference type="GO" id="GO:0006826">
    <property type="term" value="P:iron ion transport"/>
    <property type="evidence" value="ECO:0007669"/>
    <property type="project" value="TreeGrafter"/>
</dbReference>
<feature type="transmembrane region" description="Helical" evidence="8">
    <location>
        <begin position="196"/>
        <end position="218"/>
    </location>
</feature>
<feature type="region of interest" description="Disordered" evidence="7">
    <location>
        <begin position="539"/>
        <end position="559"/>
    </location>
</feature>
<evidence type="ECO:0000256" key="7">
    <source>
        <dbReference type="SAM" id="MobiDB-lite"/>
    </source>
</evidence>
<feature type="transmembrane region" description="Helical" evidence="8">
    <location>
        <begin position="265"/>
        <end position="285"/>
    </location>
</feature>
<dbReference type="InterPro" id="IPR013112">
    <property type="entry name" value="FAD-bd_8"/>
</dbReference>
<keyword evidence="2" id="KW-0813">Transport</keyword>
<dbReference type="Pfam" id="PF01794">
    <property type="entry name" value="Ferric_reduct"/>
    <property type="match status" value="1"/>
</dbReference>
<evidence type="ECO:0000313" key="12">
    <source>
        <dbReference type="EMBL" id="CRK29877.1"/>
    </source>
</evidence>
<evidence type="ECO:0000256" key="2">
    <source>
        <dbReference type="ARBA" id="ARBA00022448"/>
    </source>
</evidence>
<keyword evidence="4 8" id="KW-1133">Transmembrane helix</keyword>
<proteinExistence type="predicted"/>
<feature type="transmembrane region" description="Helical" evidence="8">
    <location>
        <begin position="397"/>
        <end position="418"/>
    </location>
</feature>
<dbReference type="InterPro" id="IPR013130">
    <property type="entry name" value="Fe3_Rdtase_TM_dom"/>
</dbReference>
<keyword evidence="6 8" id="KW-0472">Membrane</keyword>
<evidence type="ECO:0000256" key="1">
    <source>
        <dbReference type="ARBA" id="ARBA00004141"/>
    </source>
</evidence>